<feature type="domain" description="Methyl-accepting transducer" evidence="4">
    <location>
        <begin position="100"/>
        <end position="178"/>
    </location>
</feature>
<dbReference type="InterPro" id="IPR051310">
    <property type="entry name" value="MCP_chemotaxis"/>
</dbReference>
<evidence type="ECO:0000256" key="3">
    <source>
        <dbReference type="PROSITE-ProRule" id="PRU00284"/>
    </source>
</evidence>
<keyword evidence="6" id="KW-1185">Reference proteome</keyword>
<gene>
    <name evidence="5" type="ORF">ciss_22790</name>
</gene>
<name>A0A1L8D559_9THEO</name>
<evidence type="ECO:0000313" key="6">
    <source>
        <dbReference type="Proteomes" id="UP000187338"/>
    </source>
</evidence>
<keyword evidence="3" id="KW-0807">Transducer</keyword>
<reference evidence="6" key="1">
    <citation type="submission" date="2016-12" db="EMBL/GenBank/DDBJ databases">
        <title>Draft Genome Sequences od Carboxydothermus pertinax and islandicus, Hydrogenogenic Carboxydotrophic Bacteria.</title>
        <authorList>
            <person name="Fukuyama Y."/>
            <person name="Ohmae K."/>
            <person name="Yoneda Y."/>
            <person name="Yoshida T."/>
            <person name="Sako Y."/>
        </authorList>
    </citation>
    <scope>NUCLEOTIDE SEQUENCE [LARGE SCALE GENOMIC DNA]</scope>
    <source>
        <strain evidence="6">SET</strain>
    </source>
</reference>
<accession>A0A1L8D559</accession>
<dbReference type="Pfam" id="PF00015">
    <property type="entry name" value="MCPsignal"/>
    <property type="match status" value="1"/>
</dbReference>
<protein>
    <submittedName>
        <fullName evidence="5">Methyl-accepting chemotaxis protein</fullName>
    </submittedName>
</protein>
<dbReference type="AlphaFoldDB" id="A0A1L8D559"/>
<dbReference type="PANTHER" id="PTHR43531">
    <property type="entry name" value="PROTEIN ICFG"/>
    <property type="match status" value="1"/>
</dbReference>
<dbReference type="GO" id="GO:0004888">
    <property type="term" value="F:transmembrane signaling receptor activity"/>
    <property type="evidence" value="ECO:0007669"/>
    <property type="project" value="TreeGrafter"/>
</dbReference>
<keyword evidence="1" id="KW-0145">Chemotaxis</keyword>
<dbReference type="InterPro" id="IPR004089">
    <property type="entry name" value="MCPsignal_dom"/>
</dbReference>
<dbReference type="RefSeq" id="WP_075866517.1">
    <property type="nucleotide sequence ID" value="NZ_BDJL01000141.1"/>
</dbReference>
<dbReference type="Gene3D" id="1.10.287.950">
    <property type="entry name" value="Methyl-accepting chemotaxis protein"/>
    <property type="match status" value="1"/>
</dbReference>
<evidence type="ECO:0000256" key="1">
    <source>
        <dbReference type="ARBA" id="ARBA00022500"/>
    </source>
</evidence>
<sequence>MIELIEVLLILEKQIEKVIKTSESAVLEIVQSVENSMTVLKNSKDLIASSMLEVLELNRKSIAAINEVVEENARVLQEVEDYIRQLVTKINDVFQLWDKEEQAALVEILEKINRKTRVVALNASIEAARLGAAGRNFAVVAKEIQGLVSQTSEAIGNLAEHNKTFKGKVEELSGSLEELENYFLSQLRAANEKIKESGKISREWGQKVSDIFSKADTALKDLEEVISRGVINFQFQDIIAQRLNNVIQGLRVIEEHLEGKEQGELLSKIKALYNSEEERRIHQSTLDAELLNVEFF</sequence>
<evidence type="ECO:0000256" key="2">
    <source>
        <dbReference type="ARBA" id="ARBA00029447"/>
    </source>
</evidence>
<dbReference type="Proteomes" id="UP000187338">
    <property type="component" value="Unassembled WGS sequence"/>
</dbReference>
<dbReference type="GO" id="GO:0006935">
    <property type="term" value="P:chemotaxis"/>
    <property type="evidence" value="ECO:0007669"/>
    <property type="project" value="UniProtKB-KW"/>
</dbReference>
<dbReference type="GO" id="GO:0005886">
    <property type="term" value="C:plasma membrane"/>
    <property type="evidence" value="ECO:0007669"/>
    <property type="project" value="TreeGrafter"/>
</dbReference>
<evidence type="ECO:0000313" key="5">
    <source>
        <dbReference type="EMBL" id="GAV26346.1"/>
    </source>
</evidence>
<proteinExistence type="inferred from homology"/>
<dbReference type="PANTHER" id="PTHR43531:SF11">
    <property type="entry name" value="METHYL-ACCEPTING CHEMOTAXIS PROTEIN 3"/>
    <property type="match status" value="1"/>
</dbReference>
<dbReference type="EMBL" id="BDJL01000141">
    <property type="protein sequence ID" value="GAV26346.1"/>
    <property type="molecule type" value="Genomic_DNA"/>
</dbReference>
<dbReference type="GO" id="GO:0007165">
    <property type="term" value="P:signal transduction"/>
    <property type="evidence" value="ECO:0007669"/>
    <property type="project" value="UniProtKB-KW"/>
</dbReference>
<organism evidence="5 6">
    <name type="scientific">Carboxydothermus islandicus</name>
    <dbReference type="NCBI Taxonomy" id="661089"/>
    <lineage>
        <taxon>Bacteria</taxon>
        <taxon>Bacillati</taxon>
        <taxon>Bacillota</taxon>
        <taxon>Clostridia</taxon>
        <taxon>Thermoanaerobacterales</taxon>
        <taxon>Thermoanaerobacteraceae</taxon>
        <taxon>Carboxydothermus</taxon>
    </lineage>
</organism>
<dbReference type="PROSITE" id="PS50111">
    <property type="entry name" value="CHEMOTAXIS_TRANSDUC_2"/>
    <property type="match status" value="1"/>
</dbReference>
<dbReference type="STRING" id="661089.ciss_22790"/>
<comment type="caution">
    <text evidence="5">The sequence shown here is derived from an EMBL/GenBank/DDBJ whole genome shotgun (WGS) entry which is preliminary data.</text>
</comment>
<dbReference type="SUPFAM" id="SSF58104">
    <property type="entry name" value="Methyl-accepting chemotaxis protein (MCP) signaling domain"/>
    <property type="match status" value="1"/>
</dbReference>
<comment type="similarity">
    <text evidence="2">Belongs to the methyl-accepting chemotaxis (MCP) protein family.</text>
</comment>
<evidence type="ECO:0000259" key="4">
    <source>
        <dbReference type="PROSITE" id="PS50111"/>
    </source>
</evidence>